<evidence type="ECO:0000313" key="6">
    <source>
        <dbReference type="Proteomes" id="UP000194565"/>
    </source>
</evidence>
<dbReference type="AlphaFoldDB" id="A0A149TQN9"/>
<dbReference type="PANTHER" id="PTHR43212:SF3">
    <property type="entry name" value="QUERCETIN 2,3-DIOXYGENASE"/>
    <property type="match status" value="1"/>
</dbReference>
<accession>A0A149TQN9</accession>
<dbReference type="Proteomes" id="UP000194565">
    <property type="component" value="Unassembled WGS sequence"/>
</dbReference>
<reference evidence="2 7" key="3">
    <citation type="submission" date="2019-07" db="EMBL/GenBank/DDBJ databases">
        <title>Whole genome shotgun sequence of Acetobacter tropicalis NBRC 16470.</title>
        <authorList>
            <person name="Hosoyama A."/>
            <person name="Uohara A."/>
            <person name="Ohji S."/>
            <person name="Ichikawa N."/>
        </authorList>
    </citation>
    <scope>NUCLEOTIDE SEQUENCE [LARGE SCALE GENOMIC DNA]</scope>
    <source>
        <strain evidence="2 7">NBRC 16470</strain>
    </source>
</reference>
<dbReference type="InterPro" id="IPR014710">
    <property type="entry name" value="RmlC-like_jellyroll"/>
</dbReference>
<dbReference type="PATRIC" id="fig|104102.11.peg.3232"/>
<comment type="caution">
    <text evidence="3">The sequence shown here is derived from an EMBL/GenBank/DDBJ whole genome shotgun (WGS) entry which is preliminary data.</text>
</comment>
<evidence type="ECO:0000313" key="2">
    <source>
        <dbReference type="EMBL" id="GEL51348.1"/>
    </source>
</evidence>
<dbReference type="EMBL" id="JOMM01000020">
    <property type="protein sequence ID" value="OUI86408.1"/>
    <property type="molecule type" value="Genomic_DNA"/>
</dbReference>
<proteinExistence type="predicted"/>
<reference evidence="3 5" key="2">
    <citation type="submission" date="2015-06" db="EMBL/GenBank/DDBJ databases">
        <title>Improved classification and identification of acetic acid bacteria using matrix-assisted laser desorption/ionization time-of-flight mass spectrometry; Gluconobacter nephelii and Gluconobacter uchimurae are later heterotypic synonyms of Gluconobacter japonicus and Gluconobacter oxydans, respectively.</title>
        <authorList>
            <person name="Li L."/>
            <person name="Cleenwerck I."/>
            <person name="De Vuyst L."/>
            <person name="Vandamme P."/>
        </authorList>
    </citation>
    <scope>NUCLEOTIDE SEQUENCE [LARGE SCALE GENOMIC DNA]</scope>
    <source>
        <strain evidence="3 5">LMG 1663</strain>
    </source>
</reference>
<dbReference type="Pfam" id="PF17954">
    <property type="entry name" value="Pirin_C_2"/>
    <property type="match status" value="1"/>
</dbReference>
<evidence type="ECO:0000313" key="7">
    <source>
        <dbReference type="Proteomes" id="UP000321800"/>
    </source>
</evidence>
<dbReference type="Proteomes" id="UP000321800">
    <property type="component" value="Unassembled WGS sequence"/>
</dbReference>
<dbReference type="SUPFAM" id="SSF51182">
    <property type="entry name" value="RmlC-like cupins"/>
    <property type="match status" value="1"/>
</dbReference>
<gene>
    <name evidence="2" type="primary">pirA</name>
    <name evidence="3" type="ORF">AD947_16450</name>
    <name evidence="2" type="ORF">ATR01nite_24230</name>
    <name evidence="4" type="ORF">HC62_06125</name>
</gene>
<dbReference type="Proteomes" id="UP000075411">
    <property type="component" value="Unassembled WGS sequence"/>
</dbReference>
<dbReference type="OrthoDB" id="9780903at2"/>
<evidence type="ECO:0000313" key="4">
    <source>
        <dbReference type="EMBL" id="OUI86408.1"/>
    </source>
</evidence>
<dbReference type="InterPro" id="IPR011051">
    <property type="entry name" value="RmlC_Cupin_sf"/>
</dbReference>
<dbReference type="RefSeq" id="WP_045543518.1">
    <property type="nucleotide sequence ID" value="NZ_BJVR01000031.1"/>
</dbReference>
<reference evidence="4 6" key="1">
    <citation type="submission" date="2014-06" db="EMBL/GenBank/DDBJ databases">
        <authorList>
            <person name="Ju J."/>
            <person name="Zhang J."/>
        </authorList>
    </citation>
    <scope>NUCLEOTIDE SEQUENCE [LARGE SCALE GENOMIC DNA]</scope>
    <source>
        <strain evidence="4">DmW_042</strain>
    </source>
</reference>
<dbReference type="EMBL" id="LHZT01000132">
    <property type="protein sequence ID" value="KXV55476.1"/>
    <property type="molecule type" value="Genomic_DNA"/>
</dbReference>
<evidence type="ECO:0000259" key="1">
    <source>
        <dbReference type="Pfam" id="PF17954"/>
    </source>
</evidence>
<dbReference type="InterPro" id="IPR041602">
    <property type="entry name" value="Quercetinase_C"/>
</dbReference>
<dbReference type="InterPro" id="IPR012093">
    <property type="entry name" value="Pirin"/>
</dbReference>
<dbReference type="EMBL" id="BJVR01000031">
    <property type="protein sequence ID" value="GEL51348.1"/>
    <property type="molecule type" value="Genomic_DNA"/>
</dbReference>
<dbReference type="Gene3D" id="2.60.120.10">
    <property type="entry name" value="Jelly Rolls"/>
    <property type="match status" value="2"/>
</dbReference>
<dbReference type="PANTHER" id="PTHR43212">
    <property type="entry name" value="QUERCETIN 2,3-DIOXYGENASE"/>
    <property type="match status" value="1"/>
</dbReference>
<sequence>MMIIRRSDTLGTAHSGGQLLRCHFAFSDYQEAEHTHEGCLQAVNIGTMLPNGCYQIGPEAAVDILTWVRSGIVTTTMDDFQSEDIGAGGLHLISSGTGCRTLHWKAGGEGVSFIQFWILPDIEGTTPMQESRPQSSEDKSRGFQIIASGFPEDDPEEQENEEDNAPITLNARARLLQAALPAQEGAAYCTTPGRDLYMLVVSGSIRIGEETLFAGDAAAFEGITDLTVIANQHSELLLADVAADRPAKH</sequence>
<evidence type="ECO:0000313" key="5">
    <source>
        <dbReference type="Proteomes" id="UP000075411"/>
    </source>
</evidence>
<name>A0A149TQN9_9PROT</name>
<organism evidence="3 5">
    <name type="scientific">Acetobacter tropicalis</name>
    <dbReference type="NCBI Taxonomy" id="104102"/>
    <lineage>
        <taxon>Bacteria</taxon>
        <taxon>Pseudomonadati</taxon>
        <taxon>Pseudomonadota</taxon>
        <taxon>Alphaproteobacteria</taxon>
        <taxon>Acetobacterales</taxon>
        <taxon>Acetobacteraceae</taxon>
        <taxon>Acetobacter</taxon>
    </lineage>
</organism>
<evidence type="ECO:0000313" key="3">
    <source>
        <dbReference type="EMBL" id="KXV55476.1"/>
    </source>
</evidence>
<feature type="domain" description="Quercetin 2,3-dioxygenase C-terminal cupin" evidence="1">
    <location>
        <begin position="161"/>
        <end position="241"/>
    </location>
</feature>
<protein>
    <submittedName>
        <fullName evidence="3">Pirin</fullName>
    </submittedName>
</protein>